<dbReference type="RefSeq" id="WP_244352771.1">
    <property type="nucleotide sequence ID" value="NZ_JAFIRA010000057.1"/>
</dbReference>
<evidence type="ECO:0000256" key="4">
    <source>
        <dbReference type="ARBA" id="ARBA00022857"/>
    </source>
</evidence>
<keyword evidence="4 8" id="KW-0521">NADP</keyword>
<dbReference type="NCBIfam" id="NF002744">
    <property type="entry name" value="PRK02746.1"/>
    <property type="match status" value="1"/>
</dbReference>
<accession>A0ABT0CEW7</accession>
<dbReference type="InterPro" id="IPR037510">
    <property type="entry name" value="PdxA"/>
</dbReference>
<dbReference type="PANTHER" id="PTHR30004">
    <property type="entry name" value="4-HYDROXYTHREONINE-4-PHOSPHATE DEHYDROGENASE"/>
    <property type="match status" value="1"/>
</dbReference>
<comment type="caution">
    <text evidence="8">Lacks conserved residue(s) required for the propagation of feature annotation.</text>
</comment>
<evidence type="ECO:0000256" key="7">
    <source>
        <dbReference type="ARBA" id="ARBA00023096"/>
    </source>
</evidence>
<feature type="binding site" evidence="8">
    <location>
        <position position="278"/>
    </location>
    <ligand>
        <name>a divalent metal cation</name>
        <dbReference type="ChEBI" id="CHEBI:60240"/>
        <note>ligand shared between dimeric partners</note>
    </ligand>
</feature>
<comment type="subcellular location">
    <subcellularLocation>
        <location evidence="8">Cytoplasm</location>
    </subcellularLocation>
</comment>
<sequence>MLPAAPPPNLALTLGDPLGIGPEIILKALAEPEVQACGQVTVVGNRQVLEATYQALKQRTSTPLADPAHLAIWECDTDFRLRPSDLGRGNPDSGAASFVYLKTAIEQTLLGRFQAIVTAPIAKYLWHQAGYPFPGQTEVLAQLSHSEHYGMLFVARSPFSHWQLRVLLATTHIPLRKVPEMLTPDLLQAKLDLLAGSLHQTFGIVDPVIAVAGLNPHAGEQGQLGEEEQQWLTPLLQAYPKARTWGPLPPDTMWLAPAQAWYGPGSTAVADAYVALYHDQGLIPIKMLAFDRAVNMTIGLPFIRTSPDHGTAFDIAGKGVARADSLKQAIELAAELSGFQLMGSSDE</sequence>
<feature type="binding site" evidence="8">
    <location>
        <position position="304"/>
    </location>
    <ligand>
        <name>substrate</name>
    </ligand>
</feature>
<protein>
    <recommendedName>
        <fullName evidence="8">4-hydroxythreonine-4-phosphate dehydrogenase</fullName>
        <ecNumber evidence="8">1.1.1.262</ecNumber>
    </recommendedName>
    <alternativeName>
        <fullName evidence="8">4-(phosphohydroxy)-L-threonine dehydrogenase</fullName>
    </alternativeName>
</protein>
<keyword evidence="5 8" id="KW-0560">Oxidoreductase</keyword>
<comment type="caution">
    <text evidence="9">The sequence shown here is derived from an EMBL/GenBank/DDBJ whole genome shotgun (WGS) entry which is preliminary data.</text>
</comment>
<dbReference type="HAMAP" id="MF_00536">
    <property type="entry name" value="PdxA"/>
    <property type="match status" value="1"/>
</dbReference>
<comment type="catalytic activity">
    <reaction evidence="8">
        <text>4-(phosphooxy)-L-threonine + NAD(+) = 3-amino-2-oxopropyl phosphate + CO2 + NADH</text>
        <dbReference type="Rhea" id="RHEA:32275"/>
        <dbReference type="ChEBI" id="CHEBI:16526"/>
        <dbReference type="ChEBI" id="CHEBI:57279"/>
        <dbReference type="ChEBI" id="CHEBI:57540"/>
        <dbReference type="ChEBI" id="CHEBI:57945"/>
        <dbReference type="ChEBI" id="CHEBI:58452"/>
        <dbReference type="EC" id="1.1.1.262"/>
    </reaction>
</comment>
<dbReference type="EC" id="1.1.1.262" evidence="8"/>
<dbReference type="Proteomes" id="UP000830835">
    <property type="component" value="Unassembled WGS sequence"/>
</dbReference>
<organism evidence="9 10">
    <name type="scientific">Thermostichus vulcanus str. 'Rupite'</name>
    <dbReference type="NCBI Taxonomy" id="2813851"/>
    <lineage>
        <taxon>Bacteria</taxon>
        <taxon>Bacillati</taxon>
        <taxon>Cyanobacteriota</taxon>
        <taxon>Cyanophyceae</taxon>
        <taxon>Thermostichales</taxon>
        <taxon>Thermostichaceae</taxon>
        <taxon>Thermostichus</taxon>
    </lineage>
</organism>
<evidence type="ECO:0000256" key="3">
    <source>
        <dbReference type="ARBA" id="ARBA00022723"/>
    </source>
</evidence>
<comment type="cofactor">
    <cofactor evidence="8">
        <name>a divalent metal cation</name>
        <dbReference type="ChEBI" id="CHEBI:60240"/>
    </cofactor>
    <text evidence="8">Binds 1 divalent metal cation per subunit.</text>
</comment>
<proteinExistence type="inferred from homology"/>
<dbReference type="Gene3D" id="3.40.718.10">
    <property type="entry name" value="Isopropylmalate Dehydrogenase"/>
    <property type="match status" value="1"/>
</dbReference>
<keyword evidence="10" id="KW-1185">Reference proteome</keyword>
<evidence type="ECO:0000313" key="10">
    <source>
        <dbReference type="Proteomes" id="UP000830835"/>
    </source>
</evidence>
<comment type="subunit">
    <text evidence="8">Homodimer.</text>
</comment>
<comment type="pathway">
    <text evidence="8">Cofactor biosynthesis; pyridoxine 5'-phosphate biosynthesis; pyridoxine 5'-phosphate from D-erythrose 4-phosphate: step 4/5.</text>
</comment>
<feature type="binding site" evidence="8">
    <location>
        <position position="286"/>
    </location>
    <ligand>
        <name>substrate</name>
    </ligand>
</feature>
<gene>
    <name evidence="8 9" type="primary">pdxA</name>
    <name evidence="9" type="ORF">JX360_15670</name>
</gene>
<dbReference type="NCBIfam" id="TIGR00557">
    <property type="entry name" value="pdxA"/>
    <property type="match status" value="1"/>
</dbReference>
<evidence type="ECO:0000256" key="2">
    <source>
        <dbReference type="ARBA" id="ARBA00022490"/>
    </source>
</evidence>
<feature type="binding site" evidence="8">
    <location>
        <position position="172"/>
    </location>
    <ligand>
        <name>a divalent metal cation</name>
        <dbReference type="ChEBI" id="CHEBI:60240"/>
        <note>ligand shared between dimeric partners</note>
    </ligand>
</feature>
<keyword evidence="6 8" id="KW-0520">NAD</keyword>
<comment type="miscellaneous">
    <text evidence="8">The active site is located at the dimer interface.</text>
</comment>
<comment type="similarity">
    <text evidence="1">Belongs to the PdxA family. PdxA2 subfamily.</text>
</comment>
<keyword evidence="2 8" id="KW-0963">Cytoplasm</keyword>
<evidence type="ECO:0000256" key="1">
    <source>
        <dbReference type="ARBA" id="ARBA00009464"/>
    </source>
</evidence>
<dbReference type="Pfam" id="PF04166">
    <property type="entry name" value="PdxA"/>
    <property type="match status" value="1"/>
</dbReference>
<feature type="binding site" evidence="8">
    <location>
        <position position="217"/>
    </location>
    <ligand>
        <name>a divalent metal cation</name>
        <dbReference type="ChEBI" id="CHEBI:60240"/>
        <note>ligand shared between dimeric partners</note>
    </ligand>
</feature>
<dbReference type="SUPFAM" id="SSF53659">
    <property type="entry name" value="Isocitrate/Isopropylmalate dehydrogenase-like"/>
    <property type="match status" value="1"/>
</dbReference>
<reference evidence="9" key="1">
    <citation type="submission" date="2021-02" db="EMBL/GenBank/DDBJ databases">
        <title>The CRISPR/cas machinery reduction and long-range gene transfer in the hot spring cyanobacterium Synechococcus.</title>
        <authorList>
            <person name="Dvorak P."/>
            <person name="Jahodarova E."/>
            <person name="Hasler P."/>
            <person name="Poulickova A."/>
        </authorList>
    </citation>
    <scope>NUCLEOTIDE SEQUENCE</scope>
    <source>
        <strain evidence="9">Rupite</strain>
    </source>
</reference>
<evidence type="ECO:0000256" key="5">
    <source>
        <dbReference type="ARBA" id="ARBA00023002"/>
    </source>
</evidence>
<name>A0ABT0CEW7_THEVL</name>
<dbReference type="PANTHER" id="PTHR30004:SF6">
    <property type="entry name" value="D-THREONATE 4-PHOSPHATE DEHYDROGENASE"/>
    <property type="match status" value="1"/>
</dbReference>
<keyword evidence="7 8" id="KW-0664">Pyridoxine biosynthesis</keyword>
<feature type="binding site" evidence="8">
    <location>
        <position position="295"/>
    </location>
    <ligand>
        <name>substrate</name>
    </ligand>
</feature>
<evidence type="ECO:0000256" key="6">
    <source>
        <dbReference type="ARBA" id="ARBA00023027"/>
    </source>
</evidence>
<dbReference type="EMBL" id="JAFIRA010000057">
    <property type="protein sequence ID" value="MCJ2544326.1"/>
    <property type="molecule type" value="Genomic_DNA"/>
</dbReference>
<evidence type="ECO:0000256" key="8">
    <source>
        <dbReference type="HAMAP-Rule" id="MF_00536"/>
    </source>
</evidence>
<keyword evidence="3 8" id="KW-0479">Metal-binding</keyword>
<feature type="binding site" evidence="8">
    <location>
        <position position="137"/>
    </location>
    <ligand>
        <name>substrate</name>
    </ligand>
</feature>
<evidence type="ECO:0000313" key="9">
    <source>
        <dbReference type="EMBL" id="MCJ2544326.1"/>
    </source>
</evidence>
<comment type="function">
    <text evidence="8">Catalyzes the NAD(P)-dependent oxidation of 4-(phosphooxy)-L-threonine (HTP) into 2-amino-3-oxo-4-(phosphooxy)butyric acid which spontaneously decarboxylates to form 3-amino-2-oxopropyl phosphate (AHAP).</text>
</comment>
<dbReference type="InterPro" id="IPR005255">
    <property type="entry name" value="PdxA_fam"/>
</dbReference>